<dbReference type="GO" id="GO:0016616">
    <property type="term" value="F:oxidoreductase activity, acting on the CH-OH group of donors, NAD or NADP as acceptor"/>
    <property type="evidence" value="ECO:0007669"/>
    <property type="project" value="TreeGrafter"/>
</dbReference>
<dbReference type="PANTHER" id="PTHR42760:SF37">
    <property type="entry name" value="CLAVALDEHYDE DEHYDROGENASE"/>
    <property type="match status" value="1"/>
</dbReference>
<evidence type="ECO:0000256" key="2">
    <source>
        <dbReference type="ARBA" id="ARBA00023002"/>
    </source>
</evidence>
<reference evidence="3" key="1">
    <citation type="submission" date="2021-06" db="EMBL/GenBank/DDBJ databases">
        <title>Comparative genomics, transcriptomics and evolutionary studies reveal genomic signatures of adaptation to plant cell wall in hemibiotrophic fungi.</title>
        <authorList>
            <consortium name="DOE Joint Genome Institute"/>
            <person name="Baroncelli R."/>
            <person name="Diaz J.F."/>
            <person name="Benocci T."/>
            <person name="Peng M."/>
            <person name="Battaglia E."/>
            <person name="Haridas S."/>
            <person name="Andreopoulos W."/>
            <person name="Labutti K."/>
            <person name="Pangilinan J."/>
            <person name="Floch G.L."/>
            <person name="Makela M.R."/>
            <person name="Henrissat B."/>
            <person name="Grigoriev I.V."/>
            <person name="Crouch J.A."/>
            <person name="De Vries R.P."/>
            <person name="Sukno S.A."/>
            <person name="Thon M.R."/>
        </authorList>
    </citation>
    <scope>NUCLEOTIDE SEQUENCE</scope>
    <source>
        <strain evidence="3">CBS 125086</strain>
    </source>
</reference>
<dbReference type="InterPro" id="IPR036291">
    <property type="entry name" value="NAD(P)-bd_dom_sf"/>
</dbReference>
<dbReference type="SUPFAM" id="SSF51735">
    <property type="entry name" value="NAD(P)-binding Rossmann-fold domains"/>
    <property type="match status" value="1"/>
</dbReference>
<evidence type="ECO:0000256" key="1">
    <source>
        <dbReference type="ARBA" id="ARBA00006484"/>
    </source>
</evidence>
<dbReference type="Gene3D" id="3.40.50.720">
    <property type="entry name" value="NAD(P)-binding Rossmann-like Domain"/>
    <property type="match status" value="1"/>
</dbReference>
<evidence type="ECO:0000313" key="4">
    <source>
        <dbReference type="Proteomes" id="UP001230504"/>
    </source>
</evidence>
<dbReference type="CDD" id="cd05233">
    <property type="entry name" value="SDR_c"/>
    <property type="match status" value="1"/>
</dbReference>
<dbReference type="PANTHER" id="PTHR42760">
    <property type="entry name" value="SHORT-CHAIN DEHYDROGENASES/REDUCTASES FAMILY MEMBER"/>
    <property type="match status" value="1"/>
</dbReference>
<dbReference type="AlphaFoldDB" id="A0AAD8UX81"/>
<comment type="similarity">
    <text evidence="1">Belongs to the short-chain dehydrogenases/reductases (SDR) family.</text>
</comment>
<name>A0AAD8UX81_9PEZI</name>
<gene>
    <name evidence="3" type="ORF">LY79DRAFT_570275</name>
</gene>
<protein>
    <recommendedName>
        <fullName evidence="5">Short chain dehydrogenase</fullName>
    </recommendedName>
</protein>
<dbReference type="GeneID" id="85443378"/>
<keyword evidence="2" id="KW-0560">Oxidoreductase</keyword>
<organism evidence="3 4">
    <name type="scientific">Colletotrichum navitas</name>
    <dbReference type="NCBI Taxonomy" id="681940"/>
    <lineage>
        <taxon>Eukaryota</taxon>
        <taxon>Fungi</taxon>
        <taxon>Dikarya</taxon>
        <taxon>Ascomycota</taxon>
        <taxon>Pezizomycotina</taxon>
        <taxon>Sordariomycetes</taxon>
        <taxon>Hypocreomycetidae</taxon>
        <taxon>Glomerellales</taxon>
        <taxon>Glomerellaceae</taxon>
        <taxon>Colletotrichum</taxon>
        <taxon>Colletotrichum graminicola species complex</taxon>
    </lineage>
</organism>
<keyword evidence="4" id="KW-1185">Reference proteome</keyword>
<evidence type="ECO:0008006" key="5">
    <source>
        <dbReference type="Google" id="ProtNLM"/>
    </source>
</evidence>
<sequence length="294" mass="31258">MGSATRIPTCAGKTVLVTGAAGTLGQATAISFAVAGVARLAVIDHVDVLDTREQALQAALDAGNPAPDVLALVVDVCDVASVEAGVREVSSAWDHVDIFVNVAASSSKPAIARGDVTGLRDADARWKVWEANAKGISLMARALVPLLSRGSDRTIVNAATVFSDDLAASAIDSQFSVLALTQISECLMLDNAHEGLLVYSVNPNIDLRGRVPAAVGQVMDVRRSDFIVHLTGRRRDWLAGRHVGSVEDLLELQARDEDSAGSSPLKAWRPVEMGREVFLLPWTSRRGRVPRSSY</sequence>
<dbReference type="EMBL" id="JAHLJV010000110">
    <property type="protein sequence ID" value="KAK1570165.1"/>
    <property type="molecule type" value="Genomic_DNA"/>
</dbReference>
<dbReference type="RefSeq" id="XP_060408320.1">
    <property type="nucleotide sequence ID" value="XM_060559138.1"/>
</dbReference>
<dbReference type="Pfam" id="PF00106">
    <property type="entry name" value="adh_short"/>
    <property type="match status" value="1"/>
</dbReference>
<proteinExistence type="inferred from homology"/>
<accession>A0AAD8UX81</accession>
<dbReference type="Proteomes" id="UP001230504">
    <property type="component" value="Unassembled WGS sequence"/>
</dbReference>
<evidence type="ECO:0000313" key="3">
    <source>
        <dbReference type="EMBL" id="KAK1570165.1"/>
    </source>
</evidence>
<dbReference type="InterPro" id="IPR002347">
    <property type="entry name" value="SDR_fam"/>
</dbReference>
<comment type="caution">
    <text evidence="3">The sequence shown here is derived from an EMBL/GenBank/DDBJ whole genome shotgun (WGS) entry which is preliminary data.</text>
</comment>